<keyword evidence="1" id="KW-0472">Membrane</keyword>
<feature type="transmembrane region" description="Helical" evidence="1">
    <location>
        <begin position="12"/>
        <end position="31"/>
    </location>
</feature>
<reference evidence="2 3" key="1">
    <citation type="submission" date="2019-02" db="EMBL/GenBank/DDBJ databases">
        <title>Planctomycetal bacteria perform biofilm scaping via a novel small molecule.</title>
        <authorList>
            <person name="Jeske O."/>
            <person name="Boedeker C."/>
            <person name="Wiegand S."/>
            <person name="Breitling P."/>
            <person name="Kallscheuer N."/>
            <person name="Jogler M."/>
            <person name="Rohde M."/>
            <person name="Petersen J."/>
            <person name="Medema M.H."/>
            <person name="Surup F."/>
            <person name="Jogler C."/>
        </authorList>
    </citation>
    <scope>NUCLEOTIDE SEQUENCE [LARGE SCALE GENOMIC DNA]</scope>
    <source>
        <strain evidence="2 3">Mal15</strain>
    </source>
</reference>
<dbReference type="Proteomes" id="UP000321353">
    <property type="component" value="Chromosome"/>
</dbReference>
<dbReference type="Gene3D" id="3.90.10.10">
    <property type="entry name" value="Cytochrome C3"/>
    <property type="match status" value="1"/>
</dbReference>
<dbReference type="RefSeq" id="WP_147870428.1">
    <property type="nucleotide sequence ID" value="NZ_CP036264.1"/>
</dbReference>
<evidence type="ECO:0000313" key="3">
    <source>
        <dbReference type="Proteomes" id="UP000321353"/>
    </source>
</evidence>
<sequence length="273" mass="28522">MSDQPAPARRGRLTSIFLFVVIVVSAIGYLVGLSDGVPKADGIPGGPIAAVAETSNTDTSGKVVAAVNYAEIPATAMGPTAAFQSKPASLPQPPEYDLFVKIEPSEADKAESSRIRSSRRAYNGAPPVIPHAVENTSDAACYACHGGGIQMAGMKASVMSHVYLANCTQCHAPPPPAPFQDVPHEVDNRFVGLAAPQAGKRAYPGAPPTIPHSQWMRESCSACHGGPNGWAGMESTHPWRTICTQCHAPSAVLDQAIPTETIPMLPPLDVAAK</sequence>
<keyword evidence="1" id="KW-0812">Transmembrane</keyword>
<dbReference type="KEGG" id="smam:Mal15_54160"/>
<keyword evidence="3" id="KW-1185">Reference proteome</keyword>
<gene>
    <name evidence="2" type="ORF">Mal15_54160</name>
</gene>
<dbReference type="EMBL" id="CP036264">
    <property type="protein sequence ID" value="QEG01340.1"/>
    <property type="molecule type" value="Genomic_DNA"/>
</dbReference>
<organism evidence="2 3">
    <name type="scientific">Stieleria maiorica</name>
    <dbReference type="NCBI Taxonomy" id="2795974"/>
    <lineage>
        <taxon>Bacteria</taxon>
        <taxon>Pseudomonadati</taxon>
        <taxon>Planctomycetota</taxon>
        <taxon>Planctomycetia</taxon>
        <taxon>Pirellulales</taxon>
        <taxon>Pirellulaceae</taxon>
        <taxon>Stieleria</taxon>
    </lineage>
</organism>
<name>A0A5B9MLQ8_9BACT</name>
<proteinExistence type="predicted"/>
<dbReference type="AlphaFoldDB" id="A0A5B9MLQ8"/>
<evidence type="ECO:0000313" key="2">
    <source>
        <dbReference type="EMBL" id="QEG01340.1"/>
    </source>
</evidence>
<evidence type="ECO:0000256" key="1">
    <source>
        <dbReference type="SAM" id="Phobius"/>
    </source>
</evidence>
<keyword evidence="1" id="KW-1133">Transmembrane helix</keyword>
<protein>
    <submittedName>
        <fullName evidence="2">Nitrate reductase cytochrome c-type subunit (NapB)</fullName>
    </submittedName>
</protein>
<dbReference type="SUPFAM" id="SSF48695">
    <property type="entry name" value="Multiheme cytochromes"/>
    <property type="match status" value="1"/>
</dbReference>
<accession>A0A5B9MLQ8</accession>
<dbReference type="InterPro" id="IPR036280">
    <property type="entry name" value="Multihaem_cyt_sf"/>
</dbReference>